<evidence type="ECO:0000256" key="1">
    <source>
        <dbReference type="SAM" id="SignalP"/>
    </source>
</evidence>
<evidence type="ECO:0000313" key="4">
    <source>
        <dbReference type="Proteomes" id="UP000672097"/>
    </source>
</evidence>
<dbReference type="RefSeq" id="WP_210809977.1">
    <property type="nucleotide sequence ID" value="NZ_JAGQDG010000005.1"/>
</dbReference>
<dbReference type="NCBIfam" id="TIGR04052">
    <property type="entry name" value="MbnP_like_WxW"/>
    <property type="match status" value="1"/>
</dbReference>
<dbReference type="EMBL" id="JAGQDG010000005">
    <property type="protein sequence ID" value="MBQ0936616.1"/>
    <property type="molecule type" value="Genomic_DNA"/>
</dbReference>
<dbReference type="InterPro" id="IPR046863">
    <property type="entry name" value="MbnP-like_dom"/>
</dbReference>
<organism evidence="3 4">
    <name type="scientific">Ideonella paludis</name>
    <dbReference type="NCBI Taxonomy" id="1233411"/>
    <lineage>
        <taxon>Bacteria</taxon>
        <taxon>Pseudomonadati</taxon>
        <taxon>Pseudomonadota</taxon>
        <taxon>Betaproteobacteria</taxon>
        <taxon>Burkholderiales</taxon>
        <taxon>Sphaerotilaceae</taxon>
        <taxon>Ideonella</taxon>
    </lineage>
</organism>
<proteinExistence type="predicted"/>
<gene>
    <name evidence="3" type="ORF">KAK11_14860</name>
</gene>
<feature type="signal peptide" evidence="1">
    <location>
        <begin position="1"/>
        <end position="22"/>
    </location>
</feature>
<feature type="chain" id="PRO_5046700127" evidence="1">
    <location>
        <begin position="23"/>
        <end position="303"/>
    </location>
</feature>
<evidence type="ECO:0000313" key="3">
    <source>
        <dbReference type="EMBL" id="MBQ0936616.1"/>
    </source>
</evidence>
<dbReference type="InterPro" id="IPR023977">
    <property type="entry name" value="MbnP-like"/>
</dbReference>
<feature type="domain" description="Copper-binding protein MbnP-like" evidence="2">
    <location>
        <begin position="34"/>
        <end position="265"/>
    </location>
</feature>
<comment type="caution">
    <text evidence="3">The sequence shown here is derived from an EMBL/GenBank/DDBJ whole genome shotgun (WGS) entry which is preliminary data.</text>
</comment>
<accession>A0ABS5DZN8</accession>
<protein>
    <submittedName>
        <fullName evidence="3">Metallo-mystery pair system four-Cys motif protein</fullName>
    </submittedName>
</protein>
<sequence>MNKTLMLSGLAAASLAALSACGGGDSTEDTGPKAVRVEFAAVAGDTPITCASTLSGLGTTSASGTLADMRFYIANVKLVTRSGSEVPLVLSTEDNYNTTKGSDTLTLIDLEDKTGTCAGTTEMNASIKGTVPAGDYVGMKMTLGVPLALNHTDQTAATTVTPAVINNAVHPGMAWSWAGGRKFTKIEVTNASWTAPTFFTHLGSTGCTGTNPAAGQVDTCARPDRPVITLASFNPDSQKVAVDVKALLAGNNVTVNGAGPGGCMSGSTDPECPAVFNALGLDLITGTQLATTPTQTLFRAVSK</sequence>
<evidence type="ECO:0000259" key="2">
    <source>
        <dbReference type="Pfam" id="PF20243"/>
    </source>
</evidence>
<keyword evidence="1" id="KW-0732">Signal</keyword>
<dbReference type="Pfam" id="PF20243">
    <property type="entry name" value="MbnP"/>
    <property type="match status" value="1"/>
</dbReference>
<name>A0ABS5DZN8_9BURK</name>
<dbReference type="Proteomes" id="UP000672097">
    <property type="component" value="Unassembled WGS sequence"/>
</dbReference>
<dbReference type="PROSITE" id="PS51257">
    <property type="entry name" value="PROKAR_LIPOPROTEIN"/>
    <property type="match status" value="1"/>
</dbReference>
<keyword evidence="4" id="KW-1185">Reference proteome</keyword>
<reference evidence="3 4" key="1">
    <citation type="submission" date="2021-04" db="EMBL/GenBank/DDBJ databases">
        <title>The genome sequence of type strain Ideonella paludis KCTC 32238.</title>
        <authorList>
            <person name="Liu Y."/>
        </authorList>
    </citation>
    <scope>NUCLEOTIDE SEQUENCE [LARGE SCALE GENOMIC DNA]</scope>
    <source>
        <strain evidence="3 4">KCTC 32238</strain>
    </source>
</reference>